<dbReference type="SUPFAM" id="SSF52374">
    <property type="entry name" value="Nucleotidylyl transferase"/>
    <property type="match status" value="1"/>
</dbReference>
<accession>A0ABX5FCF3</accession>
<dbReference type="EC" id="2.7.7.18" evidence="3"/>
<evidence type="ECO:0000313" key="13">
    <source>
        <dbReference type="Proteomes" id="UP000238218"/>
    </source>
</evidence>
<keyword evidence="13" id="KW-1185">Reference proteome</keyword>
<comment type="function">
    <text evidence="1">Catalyzes the reversible adenylation of nicotinate mononucleotide (NaMN) to nicotinic acid adenine dinucleotide (NaAD).</text>
</comment>
<dbReference type="InterPro" id="IPR004821">
    <property type="entry name" value="Cyt_trans-like"/>
</dbReference>
<dbReference type="Gene3D" id="3.40.50.620">
    <property type="entry name" value="HUPs"/>
    <property type="match status" value="1"/>
</dbReference>
<feature type="domain" description="Cytidyltransferase-like" evidence="11">
    <location>
        <begin position="6"/>
        <end position="146"/>
    </location>
</feature>
<evidence type="ECO:0000256" key="9">
    <source>
        <dbReference type="ARBA" id="ARBA00023027"/>
    </source>
</evidence>
<dbReference type="CDD" id="cd02165">
    <property type="entry name" value="NMNAT"/>
    <property type="match status" value="1"/>
</dbReference>
<dbReference type="NCBIfam" id="NF000842">
    <property type="entry name" value="PRK00071.2-1"/>
    <property type="match status" value="1"/>
</dbReference>
<keyword evidence="5" id="KW-0808">Transferase</keyword>
<reference evidence="12 13" key="1">
    <citation type="submission" date="2018-02" db="EMBL/GenBank/DDBJ databases">
        <authorList>
            <person name="Moore K."/>
            <person name="Momper L."/>
        </authorList>
    </citation>
    <scope>NUCLEOTIDE SEQUENCE [LARGE SCALE GENOMIC DNA]</scope>
    <source>
        <strain evidence="12 13">CCALA 015</strain>
    </source>
</reference>
<comment type="catalytic activity">
    <reaction evidence="10">
        <text>nicotinate beta-D-ribonucleotide + ATP + H(+) = deamido-NAD(+) + diphosphate</text>
        <dbReference type="Rhea" id="RHEA:22860"/>
        <dbReference type="ChEBI" id="CHEBI:15378"/>
        <dbReference type="ChEBI" id="CHEBI:30616"/>
        <dbReference type="ChEBI" id="CHEBI:33019"/>
        <dbReference type="ChEBI" id="CHEBI:57502"/>
        <dbReference type="ChEBI" id="CHEBI:58437"/>
        <dbReference type="EC" id="2.7.7.18"/>
    </reaction>
</comment>
<protein>
    <recommendedName>
        <fullName evidence="3">nicotinate-nucleotide adenylyltransferase</fullName>
        <ecNumber evidence="3">2.7.7.18</ecNumber>
    </recommendedName>
</protein>
<keyword evidence="8" id="KW-0067">ATP-binding</keyword>
<keyword evidence="7" id="KW-0547">Nucleotide-binding</keyword>
<dbReference type="PANTHER" id="PTHR39321:SF3">
    <property type="entry name" value="PHOSPHOPANTETHEINE ADENYLYLTRANSFERASE"/>
    <property type="match status" value="1"/>
</dbReference>
<evidence type="ECO:0000256" key="5">
    <source>
        <dbReference type="ARBA" id="ARBA00022679"/>
    </source>
</evidence>
<dbReference type="Pfam" id="PF01467">
    <property type="entry name" value="CTP_transf_like"/>
    <property type="match status" value="1"/>
</dbReference>
<evidence type="ECO:0000259" key="11">
    <source>
        <dbReference type="Pfam" id="PF01467"/>
    </source>
</evidence>
<evidence type="ECO:0000256" key="1">
    <source>
        <dbReference type="ARBA" id="ARBA00002324"/>
    </source>
</evidence>
<dbReference type="PANTHER" id="PTHR39321">
    <property type="entry name" value="NICOTINATE-NUCLEOTIDE ADENYLYLTRANSFERASE-RELATED"/>
    <property type="match status" value="1"/>
</dbReference>
<comment type="caution">
    <text evidence="12">The sequence shown here is derived from an EMBL/GenBank/DDBJ whole genome shotgun (WGS) entry which is preliminary data.</text>
</comment>
<dbReference type="InterPro" id="IPR005248">
    <property type="entry name" value="NadD/NMNAT"/>
</dbReference>
<keyword evidence="9" id="KW-0520">NAD</keyword>
<dbReference type="EMBL" id="PVWP01000003">
    <property type="protein sequence ID" value="PSB38259.1"/>
    <property type="molecule type" value="Genomic_DNA"/>
</dbReference>
<evidence type="ECO:0000256" key="7">
    <source>
        <dbReference type="ARBA" id="ARBA00022741"/>
    </source>
</evidence>
<sequence>MTRLALFGTSADPPTRGHRALLEGLLGLFPQVLTWASDNPLKQHGAPLEVRSALLAALVAAIGDPRLSLQQELSSPWAVETLERARASWPDRELVFVVGSDLAGQIHRWRRAEELLRGCRLGIARRQGWPLQPSDLERLQGLGASLDLLPLAIPPSASSRIRERPDPAQVPSELWPVLLQHNLYGLSEP</sequence>
<reference evidence="12 13" key="2">
    <citation type="submission" date="2018-03" db="EMBL/GenBank/DDBJ databases">
        <title>The ancient ancestry and fast evolution of plastids.</title>
        <authorList>
            <person name="Moore K.R."/>
            <person name="Magnabosco C."/>
            <person name="Momper L."/>
            <person name="Gold D.A."/>
            <person name="Bosak T."/>
            <person name="Fournier G.P."/>
        </authorList>
    </citation>
    <scope>NUCLEOTIDE SEQUENCE [LARGE SCALE GENOMIC DNA]</scope>
    <source>
        <strain evidence="12 13">CCALA 015</strain>
    </source>
</reference>
<proteinExistence type="predicted"/>
<evidence type="ECO:0000256" key="4">
    <source>
        <dbReference type="ARBA" id="ARBA00022642"/>
    </source>
</evidence>
<dbReference type="Proteomes" id="UP000238218">
    <property type="component" value="Unassembled WGS sequence"/>
</dbReference>
<comment type="pathway">
    <text evidence="2">Cofactor biosynthesis; NAD(+) biosynthesis; deamido-NAD(+) from nicotinate D-ribonucleotide: step 1/1.</text>
</comment>
<evidence type="ECO:0000313" key="12">
    <source>
        <dbReference type="EMBL" id="PSB38259.1"/>
    </source>
</evidence>
<organism evidence="12 13">
    <name type="scientific">Aphanothece cf. minutissima CCALA 015</name>
    <dbReference type="NCBI Taxonomy" id="2107695"/>
    <lineage>
        <taxon>Bacteria</taxon>
        <taxon>Bacillati</taxon>
        <taxon>Cyanobacteriota</taxon>
        <taxon>Cyanophyceae</taxon>
        <taxon>Oscillatoriophycideae</taxon>
        <taxon>Chroococcales</taxon>
        <taxon>Aphanothecaceae</taxon>
        <taxon>Aphanothece</taxon>
    </lineage>
</organism>
<evidence type="ECO:0000256" key="10">
    <source>
        <dbReference type="ARBA" id="ARBA00048721"/>
    </source>
</evidence>
<keyword evidence="6 12" id="KW-0548">Nucleotidyltransferase</keyword>
<name>A0ABX5FCF3_9CHRO</name>
<dbReference type="GO" id="GO:0016779">
    <property type="term" value="F:nucleotidyltransferase activity"/>
    <property type="evidence" value="ECO:0007669"/>
    <property type="project" value="UniProtKB-KW"/>
</dbReference>
<evidence type="ECO:0000256" key="3">
    <source>
        <dbReference type="ARBA" id="ARBA00012389"/>
    </source>
</evidence>
<evidence type="ECO:0000256" key="6">
    <source>
        <dbReference type="ARBA" id="ARBA00022695"/>
    </source>
</evidence>
<evidence type="ECO:0000256" key="2">
    <source>
        <dbReference type="ARBA" id="ARBA00005019"/>
    </source>
</evidence>
<gene>
    <name evidence="12" type="ORF">C7B81_06050</name>
</gene>
<keyword evidence="4" id="KW-0662">Pyridine nucleotide biosynthesis</keyword>
<dbReference type="InterPro" id="IPR014729">
    <property type="entry name" value="Rossmann-like_a/b/a_fold"/>
</dbReference>
<evidence type="ECO:0000256" key="8">
    <source>
        <dbReference type="ARBA" id="ARBA00022840"/>
    </source>
</evidence>